<keyword evidence="4" id="KW-1185">Reference proteome</keyword>
<dbReference type="GO" id="GO:0016192">
    <property type="term" value="P:vesicle-mediated transport"/>
    <property type="evidence" value="ECO:0007669"/>
    <property type="project" value="TreeGrafter"/>
</dbReference>
<dbReference type="AlphaFoldDB" id="A0A9W4HL91"/>
<feature type="compositionally biased region" description="Pro residues" evidence="1">
    <location>
        <begin position="861"/>
        <end position="873"/>
    </location>
</feature>
<dbReference type="OrthoDB" id="5389734at2759"/>
<feature type="transmembrane region" description="Helical" evidence="2">
    <location>
        <begin position="716"/>
        <end position="733"/>
    </location>
</feature>
<dbReference type="EMBL" id="CAJVOS010000019">
    <property type="protein sequence ID" value="CAG8075497.1"/>
    <property type="molecule type" value="Genomic_DNA"/>
</dbReference>
<organism evidence="3 4">
    <name type="scientific">Penicillium olsonii</name>
    <dbReference type="NCBI Taxonomy" id="99116"/>
    <lineage>
        <taxon>Eukaryota</taxon>
        <taxon>Fungi</taxon>
        <taxon>Dikarya</taxon>
        <taxon>Ascomycota</taxon>
        <taxon>Pezizomycotina</taxon>
        <taxon>Eurotiomycetes</taxon>
        <taxon>Eurotiomycetidae</taxon>
        <taxon>Eurotiales</taxon>
        <taxon>Aspergillaceae</taxon>
        <taxon>Penicillium</taxon>
    </lineage>
</organism>
<protein>
    <submittedName>
        <fullName evidence="3">Uncharacterized protein</fullName>
    </submittedName>
</protein>
<feature type="compositionally biased region" description="Polar residues" evidence="1">
    <location>
        <begin position="435"/>
        <end position="461"/>
    </location>
</feature>
<gene>
    <name evidence="3" type="ORF">POLS_LOCUS3962</name>
</gene>
<feature type="region of interest" description="Disordered" evidence="1">
    <location>
        <begin position="783"/>
        <end position="873"/>
    </location>
</feature>
<sequence length="873" mass="97977">MGSTEIGVDGPATTKKLETVNEESSSYPSHPIPQLQGPFEESIVETDDSRNNRVVNISAQTRRRDLLENDKYERLCGRRWRQQESEKYHPFWKLISQMIFGVHLLARGQARSEASVMKILQNHVNELDGFLERTTEDQMIVRLDVHTRIQYLSLPLSNLDVFDEMLVDRGFRLSIVAYNDQIEHSIDRFTQAITDSLKDLQKAKEAMGALWFFFKELSSGECFASESLQAFYKAMMENMEGWISAISKLRRQGTALQKALGQLGLATTEMQRRVGVASRNDVRSFIKQSNKIANRSKSVKQRLFERRASAIPEKPLPLDPFSKPKRSQTTKHLESRPTTAKVPETPNPAASREGARRILSRAKSCSALATEASAGEKPPPVPSTSVRLKRRLSRPFLSKRSSEKLEPQRPQTAPQPLRPSRSISIEQLRAFCSSRPPTRQSMVKSPTQARQETTDQLNGRDTMKDQISQFLKTDRVVEAWDSVSKTASCCARPIKPKDWPSSVFRTKSSTTLDKGDTLSGPDLERQMSWVQETFDVLPTHSFKAKPETSPRIHVLSVQMTLDEEVADREASLDLRSEGSITALPAVPPPPIPARTESTGLQVRSTVYRVNHAEYPCTACFLRLLGSSALHCGSARWRSLYVVDPRTVYTCSPPYSRLSVKTTLSSSSLKKSQIHQIHQTSSNPITPITERREAKKLNCSLNCQGPTAPSPHCPLNFLLEVFFSLITAIMAILYPRYCYYGNDCYSTWDSWGRWVAFAVIVGVAFLLFFSFACFNARRRRSHGQRPLTGTGWMAPPPGPPPPNQPIYQPNPYGDPYYQQNAPPQYSANPQNYGYFGAQQAPPQQQGIELQQPPNAYNGGGYAPPPGPPPNGNKA</sequence>
<comment type="caution">
    <text evidence="3">The sequence shown here is derived from an EMBL/GenBank/DDBJ whole genome shotgun (WGS) entry which is preliminary data.</text>
</comment>
<keyword evidence="2" id="KW-0812">Transmembrane</keyword>
<name>A0A9W4HL91_PENOL</name>
<reference evidence="3" key="1">
    <citation type="submission" date="2021-07" db="EMBL/GenBank/DDBJ databases">
        <authorList>
            <person name="Branca A.L. A."/>
        </authorList>
    </citation>
    <scope>NUCLEOTIDE SEQUENCE</scope>
</reference>
<accession>A0A9W4HL91</accession>
<proteinExistence type="predicted"/>
<dbReference type="Proteomes" id="UP001153618">
    <property type="component" value="Unassembled WGS sequence"/>
</dbReference>
<feature type="transmembrane region" description="Helical" evidence="2">
    <location>
        <begin position="753"/>
        <end position="775"/>
    </location>
</feature>
<evidence type="ECO:0000313" key="3">
    <source>
        <dbReference type="EMBL" id="CAG8075497.1"/>
    </source>
</evidence>
<dbReference type="InterPro" id="IPR020999">
    <property type="entry name" value="Chitin_synth_reg_RCR"/>
</dbReference>
<dbReference type="Pfam" id="PF12273">
    <property type="entry name" value="RCR"/>
    <property type="match status" value="1"/>
</dbReference>
<keyword evidence="2" id="KW-1133">Transmembrane helix</keyword>
<evidence type="ECO:0000256" key="2">
    <source>
        <dbReference type="SAM" id="Phobius"/>
    </source>
</evidence>
<feature type="region of interest" description="Disordered" evidence="1">
    <location>
        <begin position="1"/>
        <end position="36"/>
    </location>
</feature>
<evidence type="ECO:0000313" key="4">
    <source>
        <dbReference type="Proteomes" id="UP001153618"/>
    </source>
</evidence>
<feature type="compositionally biased region" description="Low complexity" evidence="1">
    <location>
        <begin position="837"/>
        <end position="855"/>
    </location>
</feature>
<feature type="compositionally biased region" description="Polar residues" evidence="1">
    <location>
        <begin position="816"/>
        <end position="830"/>
    </location>
</feature>
<dbReference type="PANTHER" id="PTHR28187:SF1">
    <property type="entry name" value="PROTEIN RCR1-RELATED"/>
    <property type="match status" value="1"/>
</dbReference>
<feature type="region of interest" description="Disordered" evidence="1">
    <location>
        <begin position="308"/>
        <end position="354"/>
    </location>
</feature>
<evidence type="ECO:0000256" key="1">
    <source>
        <dbReference type="SAM" id="MobiDB-lite"/>
    </source>
</evidence>
<keyword evidence="2" id="KW-0472">Membrane</keyword>
<dbReference type="PANTHER" id="PTHR28187">
    <property type="entry name" value="PROTEIN RCR1-RELATED"/>
    <property type="match status" value="1"/>
</dbReference>
<feature type="compositionally biased region" description="Pro residues" evidence="1">
    <location>
        <begin position="793"/>
        <end position="803"/>
    </location>
</feature>
<feature type="region of interest" description="Disordered" evidence="1">
    <location>
        <begin position="369"/>
        <end position="461"/>
    </location>
</feature>